<sequence>MSIPAHITEYGRIMLWDIVETVGIENVIYCDTDSIIIPKSKVGKIVNMVNASELGMLKTEYETEKLRIHGCKDYQTDQFTKIKGVPKSADQITENTFRYNQFLGQSSHLRLEEWNHFIIRETVKTNKRIYDKGNVSASGKVTPFVLGET</sequence>
<gene>
    <name evidence="1" type="ORF">S03H2_20150</name>
</gene>
<dbReference type="EMBL" id="BARU01010592">
    <property type="protein sequence ID" value="GAH34772.1"/>
    <property type="molecule type" value="Genomic_DNA"/>
</dbReference>
<dbReference type="SUPFAM" id="SSF56672">
    <property type="entry name" value="DNA/RNA polymerases"/>
    <property type="match status" value="1"/>
</dbReference>
<dbReference type="InterPro" id="IPR023211">
    <property type="entry name" value="DNA_pol_palm_dom_sf"/>
</dbReference>
<reference evidence="1" key="1">
    <citation type="journal article" date="2014" name="Front. Microbiol.">
        <title>High frequency of phylogenetically diverse reductive dehalogenase-homologous genes in deep subseafloor sedimentary metagenomes.</title>
        <authorList>
            <person name="Kawai M."/>
            <person name="Futagami T."/>
            <person name="Toyoda A."/>
            <person name="Takaki Y."/>
            <person name="Nishi S."/>
            <person name="Hori S."/>
            <person name="Arai W."/>
            <person name="Tsubouchi T."/>
            <person name="Morono Y."/>
            <person name="Uchiyama I."/>
            <person name="Ito T."/>
            <person name="Fujiyama A."/>
            <person name="Inagaki F."/>
            <person name="Takami H."/>
        </authorList>
    </citation>
    <scope>NUCLEOTIDE SEQUENCE</scope>
    <source>
        <strain evidence="1">Expedition CK06-06</strain>
    </source>
</reference>
<proteinExistence type="predicted"/>
<name>X1EQA3_9ZZZZ</name>
<comment type="caution">
    <text evidence="1">The sequence shown here is derived from an EMBL/GenBank/DDBJ whole genome shotgun (WGS) entry which is preliminary data.</text>
</comment>
<organism evidence="1">
    <name type="scientific">marine sediment metagenome</name>
    <dbReference type="NCBI Taxonomy" id="412755"/>
    <lineage>
        <taxon>unclassified sequences</taxon>
        <taxon>metagenomes</taxon>
        <taxon>ecological metagenomes</taxon>
    </lineage>
</organism>
<protein>
    <submittedName>
        <fullName evidence="1">Uncharacterized protein</fullName>
    </submittedName>
</protein>
<dbReference type="Gene3D" id="3.90.1600.10">
    <property type="entry name" value="Palm domain of DNA polymerase"/>
    <property type="match status" value="1"/>
</dbReference>
<dbReference type="AlphaFoldDB" id="X1EQA3"/>
<dbReference type="InterPro" id="IPR043502">
    <property type="entry name" value="DNA/RNA_pol_sf"/>
</dbReference>
<accession>X1EQA3</accession>
<evidence type="ECO:0000313" key="1">
    <source>
        <dbReference type="EMBL" id="GAH34772.1"/>
    </source>
</evidence>